<dbReference type="EMBL" id="JBAWSY010000010">
    <property type="protein sequence ID" value="MEI4770666.1"/>
    <property type="molecule type" value="Genomic_DNA"/>
</dbReference>
<accession>A0ABU8F9F2</accession>
<protein>
    <recommendedName>
        <fullName evidence="3">YjcQ protein</fullName>
    </recommendedName>
</protein>
<dbReference type="Proteomes" id="UP001364890">
    <property type="component" value="Unassembled WGS sequence"/>
</dbReference>
<sequence>MGKLTSYDQILLAYYVYNFIVENKEEALQQLNYTAQDRLPGFDKTIEKLLDEGWMSNNNENLGITNEGILHIDSILHIQSYATERNKLSYVKDSLLINEIELSSPTLKEYIYKHVGIEN</sequence>
<organism evidence="1 2">
    <name type="scientific">Psychrobacillus mangrovi</name>
    <dbReference type="NCBI Taxonomy" id="3117745"/>
    <lineage>
        <taxon>Bacteria</taxon>
        <taxon>Bacillati</taxon>
        <taxon>Bacillota</taxon>
        <taxon>Bacilli</taxon>
        <taxon>Bacillales</taxon>
        <taxon>Bacillaceae</taxon>
        <taxon>Psychrobacillus</taxon>
    </lineage>
</organism>
<proteinExistence type="predicted"/>
<evidence type="ECO:0000313" key="2">
    <source>
        <dbReference type="Proteomes" id="UP001364890"/>
    </source>
</evidence>
<keyword evidence="2" id="KW-1185">Reference proteome</keyword>
<reference evidence="1 2" key="1">
    <citation type="submission" date="2024-01" db="EMBL/GenBank/DDBJ databases">
        <title>Seven novel Bacillus-like species.</title>
        <authorList>
            <person name="Liu G."/>
        </authorList>
    </citation>
    <scope>NUCLEOTIDE SEQUENCE [LARGE SCALE GENOMIC DNA]</scope>
    <source>
        <strain evidence="1 2">FJAT-51614</strain>
    </source>
</reference>
<name>A0ABU8F9F2_9BACI</name>
<dbReference type="RefSeq" id="WP_336498225.1">
    <property type="nucleotide sequence ID" value="NZ_JBAWSY010000010.1"/>
</dbReference>
<evidence type="ECO:0000313" key="1">
    <source>
        <dbReference type="EMBL" id="MEI4770666.1"/>
    </source>
</evidence>
<evidence type="ECO:0008006" key="3">
    <source>
        <dbReference type="Google" id="ProtNLM"/>
    </source>
</evidence>
<comment type="caution">
    <text evidence="1">The sequence shown here is derived from an EMBL/GenBank/DDBJ whole genome shotgun (WGS) entry which is preliminary data.</text>
</comment>
<gene>
    <name evidence="1" type="ORF">WAX74_13605</name>
</gene>